<keyword evidence="2" id="KW-1185">Reference proteome</keyword>
<proteinExistence type="predicted"/>
<reference evidence="1" key="2">
    <citation type="submission" date="2023-04" db="EMBL/GenBank/DDBJ databases">
        <authorList>
            <person name="Bu L."/>
            <person name="Lu L."/>
            <person name="Laidemitt M.R."/>
            <person name="Zhang S.M."/>
            <person name="Mutuku M."/>
            <person name="Mkoji G."/>
            <person name="Steinauer M."/>
            <person name="Loker E.S."/>
        </authorList>
    </citation>
    <scope>NUCLEOTIDE SEQUENCE</scope>
    <source>
        <strain evidence="1">KasaAsao</strain>
        <tissue evidence="1">Whole Snail</tissue>
    </source>
</reference>
<feature type="non-terminal residue" evidence="1">
    <location>
        <position position="58"/>
    </location>
</feature>
<comment type="caution">
    <text evidence="1">The sequence shown here is derived from an EMBL/GenBank/DDBJ whole genome shotgun (WGS) entry which is preliminary data.</text>
</comment>
<dbReference type="Proteomes" id="UP001233172">
    <property type="component" value="Unassembled WGS sequence"/>
</dbReference>
<protein>
    <submittedName>
        <fullName evidence="1">Uncharacterized protein</fullName>
    </submittedName>
</protein>
<name>A0AAD8C0N4_BIOPF</name>
<evidence type="ECO:0000313" key="2">
    <source>
        <dbReference type="Proteomes" id="UP001233172"/>
    </source>
</evidence>
<reference evidence="1" key="1">
    <citation type="journal article" date="2023" name="PLoS Negl. Trop. Dis.">
        <title>A genome sequence for Biomphalaria pfeifferi, the major vector snail for the human-infecting parasite Schistosoma mansoni.</title>
        <authorList>
            <person name="Bu L."/>
            <person name="Lu L."/>
            <person name="Laidemitt M.R."/>
            <person name="Zhang S.M."/>
            <person name="Mutuku M."/>
            <person name="Mkoji G."/>
            <person name="Steinauer M."/>
            <person name="Loker E.S."/>
        </authorList>
    </citation>
    <scope>NUCLEOTIDE SEQUENCE</scope>
    <source>
        <strain evidence="1">KasaAsao</strain>
    </source>
</reference>
<evidence type="ECO:0000313" key="1">
    <source>
        <dbReference type="EMBL" id="KAK0064246.1"/>
    </source>
</evidence>
<sequence>MNLNPGVLSLHISLTSCVYQRLDCDGLASEDMSLVLSLWKSSRSALRLPSPSPACCEL</sequence>
<dbReference type="AlphaFoldDB" id="A0AAD8C0N4"/>
<dbReference type="EMBL" id="JASAOG010000018">
    <property type="protein sequence ID" value="KAK0064246.1"/>
    <property type="molecule type" value="Genomic_DNA"/>
</dbReference>
<accession>A0AAD8C0N4</accession>
<gene>
    <name evidence="1" type="ORF">Bpfe_006431</name>
</gene>
<organism evidence="1 2">
    <name type="scientific">Biomphalaria pfeifferi</name>
    <name type="common">Bloodfluke planorb</name>
    <name type="synonym">Freshwater snail</name>
    <dbReference type="NCBI Taxonomy" id="112525"/>
    <lineage>
        <taxon>Eukaryota</taxon>
        <taxon>Metazoa</taxon>
        <taxon>Spiralia</taxon>
        <taxon>Lophotrochozoa</taxon>
        <taxon>Mollusca</taxon>
        <taxon>Gastropoda</taxon>
        <taxon>Heterobranchia</taxon>
        <taxon>Euthyneura</taxon>
        <taxon>Panpulmonata</taxon>
        <taxon>Hygrophila</taxon>
        <taxon>Lymnaeoidea</taxon>
        <taxon>Planorbidae</taxon>
        <taxon>Biomphalaria</taxon>
    </lineage>
</organism>